<gene>
    <name evidence="4" type="ORF">GMARGA_LOCUS15282</name>
</gene>
<reference evidence="4 5" key="1">
    <citation type="submission" date="2021-06" db="EMBL/GenBank/DDBJ databases">
        <authorList>
            <person name="Kallberg Y."/>
            <person name="Tangrot J."/>
            <person name="Rosling A."/>
        </authorList>
    </citation>
    <scope>NUCLEOTIDE SEQUENCE [LARGE SCALE GENOMIC DNA]</scope>
    <source>
        <strain evidence="4 5">120-4 pot B 10/14</strain>
    </source>
</reference>
<keyword evidence="5" id="KW-1185">Reference proteome</keyword>
<evidence type="ECO:0000313" key="4">
    <source>
        <dbReference type="EMBL" id="CAG8740012.1"/>
    </source>
</evidence>
<feature type="non-terminal residue" evidence="4">
    <location>
        <position position="1"/>
    </location>
</feature>
<comment type="similarity">
    <text evidence="1">Belongs to the peptidase S10 family.</text>
</comment>
<evidence type="ECO:0000256" key="3">
    <source>
        <dbReference type="ARBA" id="ARBA00023180"/>
    </source>
</evidence>
<dbReference type="InterPro" id="IPR001563">
    <property type="entry name" value="Peptidase_S10"/>
</dbReference>
<dbReference type="Pfam" id="PF00450">
    <property type="entry name" value="Peptidase_S10"/>
    <property type="match status" value="2"/>
</dbReference>
<proteinExistence type="inferred from homology"/>
<accession>A0ABN7V891</accession>
<organism evidence="4 5">
    <name type="scientific">Gigaspora margarita</name>
    <dbReference type="NCBI Taxonomy" id="4874"/>
    <lineage>
        <taxon>Eukaryota</taxon>
        <taxon>Fungi</taxon>
        <taxon>Fungi incertae sedis</taxon>
        <taxon>Mucoromycota</taxon>
        <taxon>Glomeromycotina</taxon>
        <taxon>Glomeromycetes</taxon>
        <taxon>Diversisporales</taxon>
        <taxon>Gigasporaceae</taxon>
        <taxon>Gigaspora</taxon>
    </lineage>
</organism>
<keyword evidence="2" id="KW-0121">Carboxypeptidase</keyword>
<evidence type="ECO:0000256" key="1">
    <source>
        <dbReference type="ARBA" id="ARBA00009431"/>
    </source>
</evidence>
<comment type="caution">
    <text evidence="4">The sequence shown here is derived from an EMBL/GenBank/DDBJ whole genome shotgun (WGS) entry which is preliminary data.</text>
</comment>
<evidence type="ECO:0000256" key="2">
    <source>
        <dbReference type="ARBA" id="ARBA00022645"/>
    </source>
</evidence>
<evidence type="ECO:0000313" key="5">
    <source>
        <dbReference type="Proteomes" id="UP000789901"/>
    </source>
</evidence>
<protein>
    <submittedName>
        <fullName evidence="4">18791_t:CDS:1</fullName>
    </submittedName>
</protein>
<dbReference type="Gene3D" id="3.40.50.1820">
    <property type="entry name" value="alpha/beta hydrolase"/>
    <property type="match status" value="3"/>
</dbReference>
<keyword evidence="2" id="KW-0378">Hydrolase</keyword>
<dbReference type="InterPro" id="IPR029058">
    <property type="entry name" value="AB_hydrolase_fold"/>
</dbReference>
<keyword evidence="3" id="KW-0325">Glycoprotein</keyword>
<keyword evidence="2" id="KW-0645">Protease</keyword>
<dbReference type="Proteomes" id="UP000789901">
    <property type="component" value="Unassembled WGS sequence"/>
</dbReference>
<dbReference type="SUPFAM" id="SSF53474">
    <property type="entry name" value="alpha/beta-Hydrolases"/>
    <property type="match status" value="1"/>
</dbReference>
<name>A0ABN7V891_GIGMA</name>
<sequence>PTNTGYSYSDEVVTTSVATNDVYAFLQLFLHQFPNNTHLDFHIAAMINPYMDHTNRSRSIFDIRRKCDEKIYCYSEADDIVIFSNLENIKTELGVNSSLVFKACNKELFNKFALAGVEVWVKELKWSGTKSFNNTNVTRWITKDTAKHAGGVRTFEGLTFLRIFKAGHMVPVWYLMTSQDPV</sequence>
<dbReference type="EMBL" id="CAJVQB010010453">
    <property type="protein sequence ID" value="CAG8740012.1"/>
    <property type="molecule type" value="Genomic_DNA"/>
</dbReference>